<dbReference type="Gene3D" id="3.40.50.10320">
    <property type="entry name" value="LmbE-like"/>
    <property type="match status" value="1"/>
</dbReference>
<dbReference type="SUPFAM" id="SSF102588">
    <property type="entry name" value="LmbE-like"/>
    <property type="match status" value="1"/>
</dbReference>
<evidence type="ECO:0000313" key="2">
    <source>
        <dbReference type="EMBL" id="UWZ51833.1"/>
    </source>
</evidence>
<proteinExistence type="predicted"/>
<name>A0A9Q9MAG8_9ACTN</name>
<evidence type="ECO:0000313" key="3">
    <source>
        <dbReference type="Proteomes" id="UP001058003"/>
    </source>
</evidence>
<dbReference type="GO" id="GO:0016811">
    <property type="term" value="F:hydrolase activity, acting on carbon-nitrogen (but not peptide) bonds, in linear amides"/>
    <property type="evidence" value="ECO:0007669"/>
    <property type="project" value="TreeGrafter"/>
</dbReference>
<dbReference type="EMBL" id="CP073767">
    <property type="protein sequence ID" value="UWZ51833.1"/>
    <property type="molecule type" value="Genomic_DNA"/>
</dbReference>
<reference evidence="2" key="1">
    <citation type="submission" date="2021-04" db="EMBL/GenBank/DDBJ databases">
        <title>Dactylosporangium aurantiacum NRRL B-8018 full assembly.</title>
        <authorList>
            <person name="Hartkoorn R.C."/>
            <person name="Beaudoing E."/>
            <person name="Hot D."/>
        </authorList>
    </citation>
    <scope>NUCLEOTIDE SEQUENCE</scope>
    <source>
        <strain evidence="2">NRRL B-8018</strain>
    </source>
</reference>
<dbReference type="Proteomes" id="UP001058003">
    <property type="component" value="Chromosome"/>
</dbReference>
<keyword evidence="1" id="KW-0862">Zinc</keyword>
<protein>
    <submittedName>
        <fullName evidence="2">PIG-L family deacetylase</fullName>
    </submittedName>
</protein>
<accession>A0A9Q9MAG8</accession>
<dbReference type="RefSeq" id="WP_211273788.1">
    <property type="nucleotide sequence ID" value="NZ_CP073767.1"/>
</dbReference>
<gene>
    <name evidence="2" type="ORF">Daura_34650</name>
</gene>
<keyword evidence="3" id="KW-1185">Reference proteome</keyword>
<dbReference type="PANTHER" id="PTHR12993">
    <property type="entry name" value="N-ACETYLGLUCOSAMINYL-PHOSPHATIDYLINOSITOL DE-N-ACETYLASE-RELATED"/>
    <property type="match status" value="1"/>
</dbReference>
<dbReference type="InterPro" id="IPR024078">
    <property type="entry name" value="LmbE-like_dom_sf"/>
</dbReference>
<dbReference type="InterPro" id="IPR003737">
    <property type="entry name" value="GlcNAc_PI_deacetylase-related"/>
</dbReference>
<dbReference type="AlphaFoldDB" id="A0A9Q9MAG8"/>
<dbReference type="GO" id="GO:0016137">
    <property type="term" value="P:glycoside metabolic process"/>
    <property type="evidence" value="ECO:0007669"/>
    <property type="project" value="UniProtKB-ARBA"/>
</dbReference>
<sequence length="244" mass="25975">MEQQVMDEVEKLGTIVSIWAHPDDETYLAGGLMAAAVANGQRVVCVSATVGEHGTDDPVGWPPERLGRTRRWEAAAAMAVLGVTDHRFLGYPDGGMAALDPAGPVERIAALLADVAPDTVLTFGPDGGTFHPDHQTISAWVGAAWDRAGRPGRLLHATMTAEHLATWGERYEQWQVFMTDERPVGVAPEELAVDLRLTGVALDCKIAALLAMHTQVAPAVALLGMDDFRALNAGEAFIEAPPAP</sequence>
<dbReference type="PANTHER" id="PTHR12993:SF11">
    <property type="entry name" value="N-ACETYLGLUCOSAMINYL-PHOSPHATIDYLINOSITOL DE-N-ACETYLASE"/>
    <property type="match status" value="1"/>
</dbReference>
<evidence type="ECO:0000256" key="1">
    <source>
        <dbReference type="ARBA" id="ARBA00022833"/>
    </source>
</evidence>
<dbReference type="KEGG" id="daur:Daura_34650"/>
<dbReference type="Pfam" id="PF02585">
    <property type="entry name" value="PIG-L"/>
    <property type="match status" value="1"/>
</dbReference>
<organism evidence="2 3">
    <name type="scientific">Dactylosporangium aurantiacum</name>
    <dbReference type="NCBI Taxonomy" id="35754"/>
    <lineage>
        <taxon>Bacteria</taxon>
        <taxon>Bacillati</taxon>
        <taxon>Actinomycetota</taxon>
        <taxon>Actinomycetes</taxon>
        <taxon>Micromonosporales</taxon>
        <taxon>Micromonosporaceae</taxon>
        <taxon>Dactylosporangium</taxon>
    </lineage>
</organism>